<keyword evidence="6 9" id="KW-1015">Disulfide bond</keyword>
<keyword evidence="8" id="KW-0873">Pyrrolidone carboxylic acid</keyword>
<dbReference type="PROSITE" id="PS01250">
    <property type="entry name" value="CHH_MIH_GIH"/>
    <property type="match status" value="1"/>
</dbReference>
<dbReference type="GO" id="GO:0007623">
    <property type="term" value="P:circadian rhythm"/>
    <property type="evidence" value="ECO:0007669"/>
    <property type="project" value="TreeGrafter"/>
</dbReference>
<evidence type="ECO:0000256" key="3">
    <source>
        <dbReference type="ARBA" id="ARBA00022525"/>
    </source>
</evidence>
<evidence type="ECO:0000313" key="11">
    <source>
        <dbReference type="EMBL" id="AJD81303.1"/>
    </source>
</evidence>
<dbReference type="InterPro" id="IPR018251">
    <property type="entry name" value="Crust_neurhormone_CS"/>
</dbReference>
<evidence type="ECO:0000256" key="1">
    <source>
        <dbReference type="ARBA" id="ARBA00004613"/>
    </source>
</evidence>
<feature type="modified residue" description="Pyrrolidone carboxylic acid; partial" evidence="8">
    <location>
        <position position="75"/>
    </location>
</feature>
<feature type="disulfide bond" evidence="9">
    <location>
        <begin position="97"/>
        <end position="113"/>
    </location>
</feature>
<evidence type="ECO:0000256" key="2">
    <source>
        <dbReference type="ARBA" id="ARBA00005447"/>
    </source>
</evidence>
<dbReference type="PANTHER" id="PTHR35981">
    <property type="entry name" value="ION TRANSPORT PEPTIDE, ISOFORM C"/>
    <property type="match status" value="1"/>
</dbReference>
<evidence type="ECO:0000256" key="7">
    <source>
        <dbReference type="ARBA" id="ARBA00023320"/>
    </source>
</evidence>
<dbReference type="InterPro" id="IPR031098">
    <property type="entry name" value="Crust_neurohorm"/>
</dbReference>
<evidence type="ECO:0000256" key="4">
    <source>
        <dbReference type="ARBA" id="ARBA00022702"/>
    </source>
</evidence>
<evidence type="ECO:0000256" key="9">
    <source>
        <dbReference type="PIRSR" id="PIRSR631098-51"/>
    </source>
</evidence>
<name>A0A1L1WS80_9EUCA</name>
<evidence type="ECO:0000259" key="10">
    <source>
        <dbReference type="Pfam" id="PF03858"/>
    </source>
</evidence>
<organism evidence="11">
    <name type="scientific">Neohelice granulata</name>
    <dbReference type="NCBI Taxonomy" id="53323"/>
    <lineage>
        <taxon>Eukaryota</taxon>
        <taxon>Metazoa</taxon>
        <taxon>Ecdysozoa</taxon>
        <taxon>Arthropoda</taxon>
        <taxon>Crustacea</taxon>
        <taxon>Multicrustacea</taxon>
        <taxon>Malacostraca</taxon>
        <taxon>Eumalacostraca</taxon>
        <taxon>Eucarida</taxon>
        <taxon>Decapoda</taxon>
        <taxon>Pleocyemata</taxon>
        <taxon>Brachyura</taxon>
        <taxon>Eubrachyura</taxon>
        <taxon>Grapsoidea</taxon>
        <taxon>Varunidae</taxon>
        <taxon>Neohelice</taxon>
    </lineage>
</organism>
<evidence type="ECO:0000256" key="5">
    <source>
        <dbReference type="ARBA" id="ARBA00022815"/>
    </source>
</evidence>
<dbReference type="SUPFAM" id="SSF81778">
    <property type="entry name" value="Crustacean CHH/MIH/GIH neurohormone"/>
    <property type="match status" value="1"/>
</dbReference>
<dbReference type="PRINTS" id="PR00548">
    <property type="entry name" value="HYPRGLYCEMC1"/>
</dbReference>
<keyword evidence="7" id="KW-0527">Neuropeptide</keyword>
<accession>A0A1L1WS80</accession>
<keyword evidence="3" id="KW-0964">Secreted</keyword>
<reference evidence="11" key="1">
    <citation type="submission" date="2014-11" db="EMBL/GenBank/DDBJ databases">
        <title>Structure and function of Crustacean Hyperglycemic Hormone of the Burrowing Crab Neohelice granulata.</title>
        <authorList>
            <person name="Vinagre A."/>
            <person name="Chung J.S."/>
        </authorList>
    </citation>
    <scope>NUCLEOTIDE SEQUENCE</scope>
    <source>
        <tissue evidence="11">Eyestalk ganglia</tissue>
    </source>
</reference>
<sequence>MVTYRMTSTVALVVVVALGASILILPHAHARSAEGFGRMERLLSQIRGGSDSSAALGEMRVAGEGPAGHPLEKRQIYDRSCKGIYDRSLFSKLEHVCDDCYNLYHTSHVASGCRENCYSNLVFRQCMDDLLLMDMFDEYAKAIQVIGRKKK</sequence>
<comment type="subcellular location">
    <subcellularLocation>
        <location evidence="1">Secreted</location>
    </subcellularLocation>
</comment>
<feature type="disulfide bond" evidence="9">
    <location>
        <begin position="100"/>
        <end position="126"/>
    </location>
</feature>
<dbReference type="GO" id="GO:0005576">
    <property type="term" value="C:extracellular region"/>
    <property type="evidence" value="ECO:0007669"/>
    <property type="project" value="UniProtKB-SubCell"/>
</dbReference>
<evidence type="ECO:0000256" key="6">
    <source>
        <dbReference type="ARBA" id="ARBA00023157"/>
    </source>
</evidence>
<dbReference type="InterPro" id="IPR005558">
    <property type="entry name" value="Crust_neurhormone_H"/>
</dbReference>
<dbReference type="Pfam" id="PF03858">
    <property type="entry name" value="Crust_neuro_H"/>
    <property type="match status" value="1"/>
</dbReference>
<gene>
    <name evidence="11" type="primary">CHH</name>
</gene>
<keyword evidence="5" id="KW-0027">Amidation</keyword>
<dbReference type="Pfam" id="PF01147">
    <property type="entry name" value="Crust_neurohorm"/>
    <property type="match status" value="1"/>
</dbReference>
<dbReference type="PRINTS" id="PR00550">
    <property type="entry name" value="HYPRGLYCEMIC"/>
</dbReference>
<dbReference type="InterPro" id="IPR035957">
    <property type="entry name" value="Crust_neurohorm_sf"/>
</dbReference>
<comment type="similarity">
    <text evidence="2">Belongs to the arthropod CHH/MIH/GIH/VIH hormone family.</text>
</comment>
<dbReference type="InterPro" id="IPR001166">
    <property type="entry name" value="Hyperglycemic"/>
</dbReference>
<dbReference type="PANTHER" id="PTHR35981:SF2">
    <property type="entry name" value="ION TRANSPORT PEPTIDE, ISOFORM C"/>
    <property type="match status" value="1"/>
</dbReference>
<protein>
    <submittedName>
        <fullName evidence="11">Crustacean hyperglycemic hormone</fullName>
    </submittedName>
</protein>
<dbReference type="EMBL" id="KP192910">
    <property type="protein sequence ID" value="AJD81303.1"/>
    <property type="molecule type" value="mRNA"/>
</dbReference>
<proteinExistence type="evidence at transcript level"/>
<dbReference type="AlphaFoldDB" id="A0A1L1WS80"/>
<evidence type="ECO:0000256" key="8">
    <source>
        <dbReference type="PIRSR" id="PIRSR631098-50"/>
    </source>
</evidence>
<keyword evidence="4" id="KW-0372">Hormone</keyword>
<feature type="disulfide bond" evidence="9">
    <location>
        <begin position="81"/>
        <end position="117"/>
    </location>
</feature>
<feature type="domain" description="Crustacean neurohormone H" evidence="10">
    <location>
        <begin position="31"/>
        <end position="72"/>
    </location>
</feature>
<dbReference type="Gene3D" id="1.10.2010.10">
    <property type="entry name" value="Crustacean CHH/MIH/GIH neurohormone"/>
    <property type="match status" value="1"/>
</dbReference>
<dbReference type="GO" id="GO:0005184">
    <property type="term" value="F:neuropeptide hormone activity"/>
    <property type="evidence" value="ECO:0007669"/>
    <property type="project" value="InterPro"/>
</dbReference>
<dbReference type="InterPro" id="IPR000346">
    <property type="entry name" value="Hyperglycemic1"/>
</dbReference>
<dbReference type="GO" id="GO:0007218">
    <property type="term" value="P:neuropeptide signaling pathway"/>
    <property type="evidence" value="ECO:0007669"/>
    <property type="project" value="UniProtKB-KW"/>
</dbReference>